<name>A0A7W3RF32_PRIAR</name>
<dbReference type="EMBL" id="JACJHT010000002">
    <property type="protein sequence ID" value="MBA9039886.1"/>
    <property type="molecule type" value="Genomic_DNA"/>
</dbReference>
<gene>
    <name evidence="5" type="ORF">HNP21_002993</name>
</gene>
<sequence length="142" mass="15007">MGGSTDVDEAFKWMIQKANGGDFLVIRATGTDAYNSYIYDLAKSIGKPLNSVSTIVVDDLIRAGSDSSLIDKINKAEGIFFAGGNQADYVDFLEGSPALTALNNRITQGIPFGGTSAGTMIQGDHIYDSISAGSTTLDSKQR</sequence>
<protein>
    <submittedName>
        <fullName evidence="5">Cyanophycinase-like exopeptidase</fullName>
    </submittedName>
</protein>
<comment type="caution">
    <text evidence="5">The sequence shown here is derived from an EMBL/GenBank/DDBJ whole genome shotgun (WGS) entry which is preliminary data.</text>
</comment>
<evidence type="ECO:0000256" key="3">
    <source>
        <dbReference type="ARBA" id="ARBA00022801"/>
    </source>
</evidence>
<keyword evidence="3" id="KW-0378">Hydrolase</keyword>
<keyword evidence="4" id="KW-0720">Serine protease</keyword>
<comment type="similarity">
    <text evidence="1">Belongs to the peptidase S51 family.</text>
</comment>
<proteinExistence type="inferred from homology"/>
<dbReference type="AlphaFoldDB" id="A0A7W3RF32"/>
<evidence type="ECO:0000256" key="4">
    <source>
        <dbReference type="ARBA" id="ARBA00022825"/>
    </source>
</evidence>
<reference evidence="5" key="1">
    <citation type="submission" date="2020-08" db="EMBL/GenBank/DDBJ databases">
        <title>Functional genomics of gut bacteria from endangered species of beetles.</title>
        <authorList>
            <person name="Carlos-Shanley C."/>
        </authorList>
    </citation>
    <scope>NUCLEOTIDE SEQUENCE [LARGE SCALE GENOMIC DNA]</scope>
    <source>
        <strain evidence="5">S00060</strain>
    </source>
</reference>
<dbReference type="InterPro" id="IPR029062">
    <property type="entry name" value="Class_I_gatase-like"/>
</dbReference>
<dbReference type="Gene3D" id="3.40.50.880">
    <property type="match status" value="1"/>
</dbReference>
<evidence type="ECO:0000313" key="5">
    <source>
        <dbReference type="EMBL" id="MBA9039886.1"/>
    </source>
</evidence>
<keyword evidence="6" id="KW-1185">Reference proteome</keyword>
<evidence type="ECO:0000313" key="6">
    <source>
        <dbReference type="Proteomes" id="UP000543174"/>
    </source>
</evidence>
<dbReference type="Pfam" id="PF03575">
    <property type="entry name" value="Peptidase_S51"/>
    <property type="match status" value="1"/>
</dbReference>
<dbReference type="RefSeq" id="WP_231101705.1">
    <property type="nucleotide sequence ID" value="NZ_CP169254.1"/>
</dbReference>
<accession>A0A7W3RF32</accession>
<evidence type="ECO:0000256" key="1">
    <source>
        <dbReference type="ARBA" id="ARBA00006534"/>
    </source>
</evidence>
<dbReference type="GO" id="GO:0006508">
    <property type="term" value="P:proteolysis"/>
    <property type="evidence" value="ECO:0007669"/>
    <property type="project" value="UniProtKB-KW"/>
</dbReference>
<dbReference type="PANTHER" id="PTHR36175:SF1">
    <property type="entry name" value="CYANOPHYCINASE"/>
    <property type="match status" value="1"/>
</dbReference>
<dbReference type="InterPro" id="IPR005320">
    <property type="entry name" value="Peptidase_S51"/>
</dbReference>
<dbReference type="SUPFAM" id="SSF52317">
    <property type="entry name" value="Class I glutamine amidotransferase-like"/>
    <property type="match status" value="1"/>
</dbReference>
<dbReference type="Proteomes" id="UP000543174">
    <property type="component" value="Unassembled WGS sequence"/>
</dbReference>
<dbReference type="PANTHER" id="PTHR36175">
    <property type="entry name" value="CYANOPHYCINASE"/>
    <property type="match status" value="1"/>
</dbReference>
<keyword evidence="2" id="KW-0645">Protease</keyword>
<evidence type="ECO:0000256" key="2">
    <source>
        <dbReference type="ARBA" id="ARBA00022670"/>
    </source>
</evidence>
<dbReference type="GO" id="GO:0008236">
    <property type="term" value="F:serine-type peptidase activity"/>
    <property type="evidence" value="ECO:0007669"/>
    <property type="project" value="UniProtKB-KW"/>
</dbReference>
<organism evidence="5 6">
    <name type="scientific">Priestia aryabhattai</name>
    <name type="common">Bacillus aryabhattai</name>
    <dbReference type="NCBI Taxonomy" id="412384"/>
    <lineage>
        <taxon>Bacteria</taxon>
        <taxon>Bacillati</taxon>
        <taxon>Bacillota</taxon>
        <taxon>Bacilli</taxon>
        <taxon>Bacillales</taxon>
        <taxon>Bacillaceae</taxon>
        <taxon>Priestia</taxon>
    </lineage>
</organism>